<reference evidence="10 11" key="1">
    <citation type="submission" date="2019-02" db="EMBL/GenBank/DDBJ databases">
        <authorList>
            <person name="Khodamoradi S."/>
            <person name="Hahnke R.L."/>
            <person name="Kaempfer P."/>
            <person name="Schumann P."/>
            <person name="Rohde M."/>
            <person name="Steinert M."/>
            <person name="Luzhetskyy A."/>
            <person name="Wink J."/>
            <person name="Ruckert C."/>
        </authorList>
    </citation>
    <scope>NUCLEOTIDE SEQUENCE [LARGE SCALE GENOMIC DNA]</scope>
    <source>
        <strain evidence="10 11">M2</strain>
    </source>
</reference>
<dbReference type="KEGG" id="strr:EKD16_16845"/>
<keyword evidence="2 7" id="KW-0813">Transport</keyword>
<gene>
    <name evidence="10" type="primary">lacF6</name>
    <name evidence="10" type="ORF">EKD16_16845</name>
</gene>
<evidence type="ECO:0000256" key="2">
    <source>
        <dbReference type="ARBA" id="ARBA00022448"/>
    </source>
</evidence>
<comment type="subcellular location">
    <subcellularLocation>
        <location evidence="1 7">Cell membrane</location>
        <topology evidence="1 7">Multi-pass membrane protein</topology>
    </subcellularLocation>
</comment>
<dbReference type="Gene3D" id="1.10.3720.10">
    <property type="entry name" value="MetI-like"/>
    <property type="match status" value="1"/>
</dbReference>
<evidence type="ECO:0000256" key="4">
    <source>
        <dbReference type="ARBA" id="ARBA00022692"/>
    </source>
</evidence>
<evidence type="ECO:0000256" key="5">
    <source>
        <dbReference type="ARBA" id="ARBA00022989"/>
    </source>
</evidence>
<dbReference type="InterPro" id="IPR000515">
    <property type="entry name" value="MetI-like"/>
</dbReference>
<evidence type="ECO:0000313" key="10">
    <source>
        <dbReference type="EMBL" id="QBI55138.1"/>
    </source>
</evidence>
<evidence type="ECO:0000256" key="1">
    <source>
        <dbReference type="ARBA" id="ARBA00004651"/>
    </source>
</evidence>
<protein>
    <submittedName>
        <fullName evidence="10">Lactose transport system permease protein LacF</fullName>
    </submittedName>
</protein>
<feature type="transmembrane region" description="Helical" evidence="7">
    <location>
        <begin position="246"/>
        <end position="266"/>
    </location>
</feature>
<evidence type="ECO:0000256" key="8">
    <source>
        <dbReference type="SAM" id="MobiDB-lite"/>
    </source>
</evidence>
<keyword evidence="5 7" id="KW-1133">Transmembrane helix</keyword>
<dbReference type="PROSITE" id="PS50928">
    <property type="entry name" value="ABC_TM1"/>
    <property type="match status" value="1"/>
</dbReference>
<dbReference type="InterPro" id="IPR051393">
    <property type="entry name" value="ABC_transporter_permease"/>
</dbReference>
<evidence type="ECO:0000313" key="11">
    <source>
        <dbReference type="Proteomes" id="UP000292235"/>
    </source>
</evidence>
<sequence length="334" mass="37189">MTSLQDGAPPSPAPGPADGAGAGPPDSRERARARRRQMLSRLDVRASPYAFITPFFLLFGVFGLFPLLYTVWVSLHDWSLIGGNEGFAGLDNYVRLVSDEKFWNALFNTLGIFTIAVVPQLLIALMLADTLNRRIRFANVFRMTLILPYITSIAALAIVFSTIFGGEQFGLINQFLTSIGVDPVNWRGDRFASWTAVAVMIDWRWTGYNALIYLAAMQSIPKDVYEAADLDGASRMRQFVQITIPLLRPTIIFTVIISTIGQMQLFTEPVIFAANQSYSGGTQGQFQTVMMLVFQETFDYQNFGYAAAVSWVLFLIVVFMGLINVWLTSRIKGA</sequence>
<feature type="transmembrane region" description="Helical" evidence="7">
    <location>
        <begin position="191"/>
        <end position="216"/>
    </location>
</feature>
<proteinExistence type="inferred from homology"/>
<feature type="compositionally biased region" description="Low complexity" evidence="8">
    <location>
        <begin position="16"/>
        <end position="25"/>
    </location>
</feature>
<evidence type="ECO:0000256" key="7">
    <source>
        <dbReference type="RuleBase" id="RU363032"/>
    </source>
</evidence>
<dbReference type="CDD" id="cd06261">
    <property type="entry name" value="TM_PBP2"/>
    <property type="match status" value="1"/>
</dbReference>
<keyword evidence="6 7" id="KW-0472">Membrane</keyword>
<feature type="transmembrane region" description="Helical" evidence="7">
    <location>
        <begin position="105"/>
        <end position="128"/>
    </location>
</feature>
<name>A0A4P6Q387_9ACTN</name>
<feature type="domain" description="ABC transmembrane type-1" evidence="9">
    <location>
        <begin position="106"/>
        <end position="324"/>
    </location>
</feature>
<dbReference type="GO" id="GO:0005886">
    <property type="term" value="C:plasma membrane"/>
    <property type="evidence" value="ECO:0007669"/>
    <property type="project" value="UniProtKB-SubCell"/>
</dbReference>
<keyword evidence="3" id="KW-1003">Cell membrane</keyword>
<dbReference type="Pfam" id="PF00528">
    <property type="entry name" value="BPD_transp_1"/>
    <property type="match status" value="1"/>
</dbReference>
<dbReference type="InterPro" id="IPR035906">
    <property type="entry name" value="MetI-like_sf"/>
</dbReference>
<feature type="transmembrane region" description="Helical" evidence="7">
    <location>
        <begin position="303"/>
        <end position="327"/>
    </location>
</feature>
<organism evidence="10 11">
    <name type="scientific">Streptomonospora litoralis</name>
    <dbReference type="NCBI Taxonomy" id="2498135"/>
    <lineage>
        <taxon>Bacteria</taxon>
        <taxon>Bacillati</taxon>
        <taxon>Actinomycetota</taxon>
        <taxon>Actinomycetes</taxon>
        <taxon>Streptosporangiales</taxon>
        <taxon>Nocardiopsidaceae</taxon>
        <taxon>Streptomonospora</taxon>
    </lineage>
</organism>
<comment type="similarity">
    <text evidence="7">Belongs to the binding-protein-dependent transport system permease family.</text>
</comment>
<dbReference type="SUPFAM" id="SSF160964">
    <property type="entry name" value="MalF N-terminal region-like"/>
    <property type="match status" value="1"/>
</dbReference>
<keyword evidence="4 7" id="KW-0812">Transmembrane</keyword>
<feature type="transmembrane region" description="Helical" evidence="7">
    <location>
        <begin position="140"/>
        <end position="164"/>
    </location>
</feature>
<dbReference type="SUPFAM" id="SSF161098">
    <property type="entry name" value="MetI-like"/>
    <property type="match status" value="1"/>
</dbReference>
<dbReference type="Proteomes" id="UP000292235">
    <property type="component" value="Chromosome"/>
</dbReference>
<evidence type="ECO:0000259" key="9">
    <source>
        <dbReference type="PROSITE" id="PS50928"/>
    </source>
</evidence>
<dbReference type="PANTHER" id="PTHR30193">
    <property type="entry name" value="ABC TRANSPORTER PERMEASE PROTEIN"/>
    <property type="match status" value="1"/>
</dbReference>
<feature type="region of interest" description="Disordered" evidence="8">
    <location>
        <begin position="1"/>
        <end position="32"/>
    </location>
</feature>
<accession>A0A4P6Q387</accession>
<dbReference type="PANTHER" id="PTHR30193:SF37">
    <property type="entry name" value="INNER MEMBRANE ABC TRANSPORTER PERMEASE PROTEIN YCJO"/>
    <property type="match status" value="1"/>
</dbReference>
<dbReference type="GO" id="GO:0055085">
    <property type="term" value="P:transmembrane transport"/>
    <property type="evidence" value="ECO:0007669"/>
    <property type="project" value="InterPro"/>
</dbReference>
<dbReference type="AlphaFoldDB" id="A0A4P6Q387"/>
<evidence type="ECO:0000256" key="3">
    <source>
        <dbReference type="ARBA" id="ARBA00022475"/>
    </source>
</evidence>
<dbReference type="EMBL" id="CP036455">
    <property type="protein sequence ID" value="QBI55138.1"/>
    <property type="molecule type" value="Genomic_DNA"/>
</dbReference>
<keyword evidence="11" id="KW-1185">Reference proteome</keyword>
<feature type="transmembrane region" description="Helical" evidence="7">
    <location>
        <begin position="46"/>
        <end position="69"/>
    </location>
</feature>
<evidence type="ECO:0000256" key="6">
    <source>
        <dbReference type="ARBA" id="ARBA00023136"/>
    </source>
</evidence>